<organism evidence="4">
    <name type="scientific">Soboliphyme baturini</name>
    <dbReference type="NCBI Taxonomy" id="241478"/>
    <lineage>
        <taxon>Eukaryota</taxon>
        <taxon>Metazoa</taxon>
        <taxon>Ecdysozoa</taxon>
        <taxon>Nematoda</taxon>
        <taxon>Enoplea</taxon>
        <taxon>Dorylaimia</taxon>
        <taxon>Dioctophymatida</taxon>
        <taxon>Dioctophymatoidea</taxon>
        <taxon>Soboliphymatidae</taxon>
        <taxon>Soboliphyme</taxon>
    </lineage>
</organism>
<feature type="compositionally biased region" description="Basic residues" evidence="1">
    <location>
        <begin position="72"/>
        <end position="81"/>
    </location>
</feature>
<evidence type="ECO:0000313" key="3">
    <source>
        <dbReference type="Proteomes" id="UP000270296"/>
    </source>
</evidence>
<feature type="compositionally biased region" description="Polar residues" evidence="1">
    <location>
        <begin position="19"/>
        <end position="35"/>
    </location>
</feature>
<reference evidence="2 3" key="2">
    <citation type="submission" date="2018-11" db="EMBL/GenBank/DDBJ databases">
        <authorList>
            <consortium name="Pathogen Informatics"/>
        </authorList>
    </citation>
    <scope>NUCLEOTIDE SEQUENCE [LARGE SCALE GENOMIC DNA]</scope>
</reference>
<feature type="compositionally biased region" description="Basic and acidic residues" evidence="1">
    <location>
        <begin position="101"/>
        <end position="118"/>
    </location>
</feature>
<name>A0A183IQT1_9BILA</name>
<evidence type="ECO:0000313" key="2">
    <source>
        <dbReference type="EMBL" id="VDP08847.1"/>
    </source>
</evidence>
<reference evidence="4" key="1">
    <citation type="submission" date="2016-06" db="UniProtKB">
        <authorList>
            <consortium name="WormBaseParasite"/>
        </authorList>
    </citation>
    <scope>IDENTIFICATION</scope>
</reference>
<evidence type="ECO:0000256" key="1">
    <source>
        <dbReference type="SAM" id="MobiDB-lite"/>
    </source>
</evidence>
<dbReference type="AlphaFoldDB" id="A0A183IQT1"/>
<feature type="compositionally biased region" description="Pro residues" evidence="1">
    <location>
        <begin position="90"/>
        <end position="99"/>
    </location>
</feature>
<evidence type="ECO:0000313" key="4">
    <source>
        <dbReference type="WBParaSite" id="SBAD_0000621301-mRNA-1"/>
    </source>
</evidence>
<protein>
    <submittedName>
        <fullName evidence="4">Shugoshin_C domain-containing protein</fullName>
    </submittedName>
</protein>
<dbReference type="WBParaSite" id="SBAD_0000621301-mRNA-1">
    <property type="protein sequence ID" value="SBAD_0000621301-mRNA-1"/>
    <property type="gene ID" value="SBAD_0000621301"/>
</dbReference>
<proteinExistence type="predicted"/>
<accession>A0A183IQT1</accession>
<gene>
    <name evidence="2" type="ORF">SBAD_LOCUS5978</name>
</gene>
<feature type="region of interest" description="Disordered" evidence="1">
    <location>
        <begin position="18"/>
        <end position="118"/>
    </location>
</feature>
<dbReference type="EMBL" id="UZAM01009395">
    <property type="protein sequence ID" value="VDP08847.1"/>
    <property type="molecule type" value="Genomic_DNA"/>
</dbReference>
<dbReference type="Proteomes" id="UP000270296">
    <property type="component" value="Unassembled WGS sequence"/>
</dbReference>
<sequence>MMSGLLWCCNVVLCEHSDSGSTARSEMSISNSILTDDQEEEAEANAAAIKKAASRKPSLQRPGVQTRDSESKKHKIVRHSKPGTVARPPAFRPVHPPAAKPRREQTSSKSELENRNSA</sequence>
<keyword evidence="3" id="KW-1185">Reference proteome</keyword>